<evidence type="ECO:0000256" key="1">
    <source>
        <dbReference type="ARBA" id="ARBA00004651"/>
    </source>
</evidence>
<comment type="subcellular location">
    <subcellularLocation>
        <location evidence="1">Cell membrane</location>
        <topology evidence="1">Multi-pass membrane protein</topology>
    </subcellularLocation>
    <subcellularLocation>
        <location evidence="6">Membrane</location>
        <topology evidence="6">Multi-pass membrane protein</topology>
    </subcellularLocation>
</comment>
<evidence type="ECO:0000259" key="9">
    <source>
        <dbReference type="Pfam" id="PF01618"/>
    </source>
</evidence>
<feature type="compositionally biased region" description="Basic and acidic residues" evidence="7">
    <location>
        <begin position="195"/>
        <end position="220"/>
    </location>
</feature>
<evidence type="ECO:0000256" key="4">
    <source>
        <dbReference type="ARBA" id="ARBA00022989"/>
    </source>
</evidence>
<keyword evidence="11" id="KW-1185">Reference proteome</keyword>
<dbReference type="GO" id="GO:0017038">
    <property type="term" value="P:protein import"/>
    <property type="evidence" value="ECO:0007669"/>
    <property type="project" value="TreeGrafter"/>
</dbReference>
<reference evidence="10 11" key="1">
    <citation type="submission" date="2019-02" db="EMBL/GenBank/DDBJ databases">
        <title>Deep-cultivation of Planctomycetes and their phenomic and genomic characterization uncovers novel biology.</title>
        <authorList>
            <person name="Wiegand S."/>
            <person name="Jogler M."/>
            <person name="Boedeker C."/>
            <person name="Pinto D."/>
            <person name="Vollmers J."/>
            <person name="Rivas-Marin E."/>
            <person name="Kohn T."/>
            <person name="Peeters S.H."/>
            <person name="Heuer A."/>
            <person name="Rast P."/>
            <person name="Oberbeckmann S."/>
            <person name="Bunk B."/>
            <person name="Jeske O."/>
            <person name="Meyerdierks A."/>
            <person name="Storesund J.E."/>
            <person name="Kallscheuer N."/>
            <person name="Luecker S."/>
            <person name="Lage O.M."/>
            <person name="Pohl T."/>
            <person name="Merkel B.J."/>
            <person name="Hornburger P."/>
            <person name="Mueller R.-W."/>
            <person name="Bruemmer F."/>
            <person name="Labrenz M."/>
            <person name="Spormann A.M."/>
            <person name="Op den Camp H."/>
            <person name="Overmann J."/>
            <person name="Amann R."/>
            <person name="Jetten M.S.M."/>
            <person name="Mascher T."/>
            <person name="Medema M.H."/>
            <person name="Devos D.P."/>
            <person name="Kaster A.-K."/>
            <person name="Ovreas L."/>
            <person name="Rohde M."/>
            <person name="Galperin M.Y."/>
            <person name="Jogler C."/>
        </authorList>
    </citation>
    <scope>NUCLEOTIDE SEQUENCE [LARGE SCALE GENOMIC DNA]</scope>
    <source>
        <strain evidence="10 11">HG66A1</strain>
    </source>
</reference>
<gene>
    <name evidence="10" type="ORF">HG66A1_32310</name>
</gene>
<keyword evidence="6" id="KW-0653">Protein transport</keyword>
<dbReference type="OrthoDB" id="3178152at2"/>
<comment type="similarity">
    <text evidence="6">Belongs to the exbB/tolQ family.</text>
</comment>
<dbReference type="RefSeq" id="WP_145185739.1">
    <property type="nucleotide sequence ID" value="NZ_CP036266.1"/>
</dbReference>
<organism evidence="10 11">
    <name type="scientific">Gimesia chilikensis</name>
    <dbReference type="NCBI Taxonomy" id="2605989"/>
    <lineage>
        <taxon>Bacteria</taxon>
        <taxon>Pseudomonadati</taxon>
        <taxon>Planctomycetota</taxon>
        <taxon>Planctomycetia</taxon>
        <taxon>Planctomycetales</taxon>
        <taxon>Planctomycetaceae</taxon>
        <taxon>Gimesia</taxon>
    </lineage>
</organism>
<accession>A0A517PPZ4</accession>
<keyword evidence="4 8" id="KW-1133">Transmembrane helix</keyword>
<keyword evidence="2" id="KW-1003">Cell membrane</keyword>
<feature type="transmembrane region" description="Helical" evidence="8">
    <location>
        <begin position="119"/>
        <end position="137"/>
    </location>
</feature>
<feature type="transmembrane region" description="Helical" evidence="8">
    <location>
        <begin position="149"/>
        <end position="168"/>
    </location>
</feature>
<keyword evidence="5 8" id="KW-0472">Membrane</keyword>
<name>A0A517PPZ4_9PLAN</name>
<dbReference type="PANTHER" id="PTHR30625">
    <property type="entry name" value="PROTEIN TOLQ"/>
    <property type="match status" value="1"/>
</dbReference>
<dbReference type="Proteomes" id="UP000320421">
    <property type="component" value="Chromosome"/>
</dbReference>
<evidence type="ECO:0000313" key="11">
    <source>
        <dbReference type="Proteomes" id="UP000320421"/>
    </source>
</evidence>
<dbReference type="Pfam" id="PF01618">
    <property type="entry name" value="MotA_ExbB"/>
    <property type="match status" value="1"/>
</dbReference>
<keyword evidence="6" id="KW-0813">Transport</keyword>
<protein>
    <submittedName>
        <fullName evidence="10">MotA/TolQ/ExbB proton channel family protein</fullName>
    </submittedName>
</protein>
<evidence type="ECO:0000256" key="2">
    <source>
        <dbReference type="ARBA" id="ARBA00022475"/>
    </source>
</evidence>
<evidence type="ECO:0000256" key="7">
    <source>
        <dbReference type="SAM" id="MobiDB-lite"/>
    </source>
</evidence>
<dbReference type="GO" id="GO:0005886">
    <property type="term" value="C:plasma membrane"/>
    <property type="evidence" value="ECO:0007669"/>
    <property type="project" value="UniProtKB-SubCell"/>
</dbReference>
<evidence type="ECO:0000256" key="6">
    <source>
        <dbReference type="RuleBase" id="RU004057"/>
    </source>
</evidence>
<dbReference type="InterPro" id="IPR002898">
    <property type="entry name" value="MotA_ExbB_proton_chnl"/>
</dbReference>
<dbReference type="EMBL" id="CP036266">
    <property type="protein sequence ID" value="QDT21430.1"/>
    <property type="molecule type" value="Genomic_DNA"/>
</dbReference>
<keyword evidence="3 8" id="KW-0812">Transmembrane</keyword>
<feature type="transmembrane region" description="Helical" evidence="8">
    <location>
        <begin position="6"/>
        <end position="28"/>
    </location>
</feature>
<evidence type="ECO:0000313" key="10">
    <source>
        <dbReference type="EMBL" id="QDT21430.1"/>
    </source>
</evidence>
<dbReference type="AlphaFoldDB" id="A0A517PPZ4"/>
<dbReference type="InterPro" id="IPR050790">
    <property type="entry name" value="ExbB/TolQ_transport"/>
</dbReference>
<sequence length="220" mass="24813">MNQITHVFYILSNALLIPVMLLLLYSLVRVLTQCGRTLQEFLSRNQHREQRQTVELAIQQNQAEWPETSGNEEFLRTLQQIRNAGDDLPRIAYSISQAEMHWQRKVDLLRGMVKLGPSLGLMGTLIPLGPALVGLAVGDIQTMSNNLVIAFSTTVLGLFVGMLAGYLVTIHKHWYQADLSLLNFAAERLCGLSEPSEHQQQQEEKPINTRTRDAGDRIHV</sequence>
<feature type="region of interest" description="Disordered" evidence="7">
    <location>
        <begin position="194"/>
        <end position="220"/>
    </location>
</feature>
<evidence type="ECO:0000256" key="5">
    <source>
        <dbReference type="ARBA" id="ARBA00023136"/>
    </source>
</evidence>
<feature type="domain" description="MotA/TolQ/ExbB proton channel" evidence="9">
    <location>
        <begin position="93"/>
        <end position="174"/>
    </location>
</feature>
<evidence type="ECO:0000256" key="3">
    <source>
        <dbReference type="ARBA" id="ARBA00022692"/>
    </source>
</evidence>
<evidence type="ECO:0000256" key="8">
    <source>
        <dbReference type="SAM" id="Phobius"/>
    </source>
</evidence>
<dbReference type="PANTHER" id="PTHR30625:SF3">
    <property type="entry name" value="TOL-PAL SYSTEM PROTEIN TOLQ"/>
    <property type="match status" value="1"/>
</dbReference>
<proteinExistence type="inferred from homology"/>